<proteinExistence type="predicted"/>
<evidence type="ECO:0000256" key="8">
    <source>
        <dbReference type="SAM" id="MobiDB-lite"/>
    </source>
</evidence>
<dbReference type="GeneID" id="93876106"/>
<dbReference type="AlphaFoldDB" id="O68454"/>
<dbReference type="PROSITE" id="PS51779">
    <property type="entry name" value="POTRA"/>
    <property type="match status" value="4"/>
</dbReference>
<evidence type="ECO:0000256" key="4">
    <source>
        <dbReference type="ARBA" id="ARBA00022737"/>
    </source>
</evidence>
<reference evidence="12" key="2">
    <citation type="journal article" date="2000" name="J. Infect. Dis.">
        <title>Opsonic potential, protective capacity, and sequence conservation of the Treponema pallidum subspecies pallidum Tp92.</title>
        <authorList>
            <person name="Cameron C.E."/>
            <person name="Lukehart S.A."/>
            <person name="Castro C."/>
            <person name="Molini B."/>
            <person name="Godornes C."/>
            <person name="Van Voorhis W.C."/>
        </authorList>
    </citation>
    <scope>NUCLEOTIDE SEQUENCE</scope>
    <source>
        <strain evidence="12">Bal 73-1</strain>
        <strain evidence="13">Bal-7</strain>
        <strain evidence="14">Sea 83-1</strain>
    </source>
</reference>
<dbReference type="EMBL" id="AF152010">
    <property type="protein sequence ID" value="AAF61470.1"/>
    <property type="molecule type" value="Genomic_DNA"/>
</dbReference>
<dbReference type="Pfam" id="PF07244">
    <property type="entry name" value="POTRA"/>
    <property type="match status" value="4"/>
</dbReference>
<sequence length="837" mass="94267">MLKKASAFLIASCCVMSLAWAQANDNWYEGKPISAISFEGLEYIARGQLDTIFSQYKGQKWTYELYLEILQKVYDLEYFSEVSPKAVPTDPEYQYVMLQFTVKERPSVKGIKMVGNSQIRSGDLLSKILLKKGDIYNEVKMKVDQESLRRHYLDQGYAAVKISCEAKTEAGGVVVQFTIQEGKQTVVSRIQFKGNKAFTESVLKKVLSTQEARFLTSGVFKENALEADKAAVHSYYAERGYIDARVEGVAKTVDKKTDASRNLVTLTYTVVEGEQYRYGGVTIVGNQIFSTEELQAKIRLKRGAIMNMVAFEQGFQALADAYFENGYTSNYLNKEEHRDTAEKTLSFKITVVERERSHVEHIIIKGTKNTKDEVILREMLLKPGDVFSKSKFTDSLRNLFNLRYFSSLVPDVRPGSEQDLVDIILNVEEQSTANVQFGVTFSGVGEAGTFPLSLFCQWEEKNFLGKGNEISVNATLGSEAQSLKLGYVERWFLGSPLTVGFDFELTHKNLFVYRAGSYGNGLPHPYTSREQWASSPGLAESFRLKYSRFESAIGAHTGYQWYPRYAVIRVNGGVDFRVVKNFYDKDNNQPFDLTVKEQLNWTSINSFWTSVSFDGRDFAYDPSSGWFLGQRCTFNGLVPFLEKEHSFRSDTKAEFYVTLLNYPVSAVWNLKFVLAFYTGVSVQTYYGRRKSENGKGNGVRSGALVIDGVLVGRGWSEDAKKNTGDLLLHHWIEFRWPLAHGIVSFDFFFDAAMVYNIESQSPNGSSSASSSSSSSSSSSRTTSSEGLYKMSYGPGLRFTLPQFPLKLAFANTFTSPGGIPKTKKNWNFVLSFTVNNL</sequence>
<dbReference type="InterPro" id="IPR000184">
    <property type="entry name" value="Bac_surfAg_D15"/>
</dbReference>
<dbReference type="Gene3D" id="3.10.20.310">
    <property type="entry name" value="membrane protein fhac"/>
    <property type="match status" value="5"/>
</dbReference>
<protein>
    <recommendedName>
        <fullName evidence="7">Outer membrane protein assembly factor BamA</fullName>
    </recommendedName>
</protein>
<dbReference type="OMA" id="WNLKFVL"/>
<evidence type="ECO:0000256" key="6">
    <source>
        <dbReference type="ARBA" id="ARBA00023237"/>
    </source>
</evidence>
<dbReference type="SMR" id="O68454"/>
<dbReference type="PIRSF" id="PIRSF006076">
    <property type="entry name" value="OM_assembly_OMP85"/>
    <property type="match status" value="1"/>
</dbReference>
<dbReference type="InterPro" id="IPR010827">
    <property type="entry name" value="BamA/TamA_POTRA"/>
</dbReference>
<evidence type="ECO:0000256" key="1">
    <source>
        <dbReference type="ARBA" id="ARBA00004370"/>
    </source>
</evidence>
<feature type="chain" id="PRO_5010132999" description="Outer membrane protein assembly factor BamA" evidence="9">
    <location>
        <begin position="22"/>
        <end position="837"/>
    </location>
</feature>
<evidence type="ECO:0000256" key="9">
    <source>
        <dbReference type="SAM" id="SignalP"/>
    </source>
</evidence>
<keyword evidence="2" id="KW-1134">Transmembrane beta strand</keyword>
<dbReference type="PANTHER" id="PTHR12815">
    <property type="entry name" value="SORTING AND ASSEMBLY MACHINERY SAMM50 PROTEIN FAMILY MEMBER"/>
    <property type="match status" value="1"/>
</dbReference>
<dbReference type="RefSeq" id="WP_014342788.1">
    <property type="nucleotide sequence ID" value="NZ_CP010422.1"/>
</dbReference>
<keyword evidence="9" id="KW-0732">Signal</keyword>
<dbReference type="PATRIC" id="fig|161.6.peg.325"/>
<keyword evidence="4" id="KW-0677">Repeat</keyword>
<name>O68454_TREPL</name>
<dbReference type="InterPro" id="IPR034746">
    <property type="entry name" value="POTRA"/>
</dbReference>
<dbReference type="EMBL" id="AF042789">
    <property type="protein sequence ID" value="AAC16524.1"/>
    <property type="molecule type" value="Genomic_DNA"/>
</dbReference>
<evidence type="ECO:0000313" key="11">
    <source>
        <dbReference type="EMBL" id="AAC16524.1"/>
    </source>
</evidence>
<dbReference type="EMBL" id="AF152007">
    <property type="protein sequence ID" value="AAF61467.1"/>
    <property type="molecule type" value="Genomic_DNA"/>
</dbReference>
<dbReference type="EMBL" id="AF152012">
    <property type="protein sequence ID" value="AAF61472.1"/>
    <property type="molecule type" value="Genomic_DNA"/>
</dbReference>
<organism evidence="11">
    <name type="scientific">Treponema pallidum subsp. pallidum</name>
    <name type="common">syphilis treponeme</name>
    <dbReference type="NCBI Taxonomy" id="161"/>
    <lineage>
        <taxon>Bacteria</taxon>
        <taxon>Pseudomonadati</taxon>
        <taxon>Spirochaetota</taxon>
        <taxon>Spirochaetia</taxon>
        <taxon>Spirochaetales</taxon>
        <taxon>Treponemataceae</taxon>
        <taxon>Treponema</taxon>
    </lineage>
</organism>
<reference evidence="11" key="1">
    <citation type="submission" date="1998-01" db="EMBL/GenBank/DDBJ databases">
        <title>Treponema pallidum subsp. pallidum outer membrane protein.</title>
        <authorList>
            <person name="Stebeck C."/>
            <person name="Lukehart S.A."/>
            <person name="Van Voorhis W.C."/>
        </authorList>
    </citation>
    <scope>NUCLEOTIDE SEQUENCE</scope>
    <source>
        <strain evidence="11">Nichols</strain>
    </source>
</reference>
<feature type="signal peptide" evidence="9">
    <location>
        <begin position="1"/>
        <end position="21"/>
    </location>
</feature>
<evidence type="ECO:0000256" key="5">
    <source>
        <dbReference type="ARBA" id="ARBA00023136"/>
    </source>
</evidence>
<feature type="domain" description="POTRA" evidence="10">
    <location>
        <begin position="106"/>
        <end position="182"/>
    </location>
</feature>
<keyword evidence="3" id="KW-0812">Transmembrane</keyword>
<dbReference type="Gene3D" id="2.40.160.50">
    <property type="entry name" value="membrane protein fhac: a member of the omp85/tpsb transporter family"/>
    <property type="match status" value="1"/>
</dbReference>
<evidence type="ECO:0000313" key="14">
    <source>
        <dbReference type="EMBL" id="AAF61472.1"/>
    </source>
</evidence>
<accession>O68454</accession>
<evidence type="ECO:0000259" key="10">
    <source>
        <dbReference type="PROSITE" id="PS51779"/>
    </source>
</evidence>
<dbReference type="InterPro" id="IPR039910">
    <property type="entry name" value="D15-like"/>
</dbReference>
<feature type="domain" description="POTRA" evidence="10">
    <location>
        <begin position="276"/>
        <end position="354"/>
    </location>
</feature>
<evidence type="ECO:0000256" key="2">
    <source>
        <dbReference type="ARBA" id="ARBA00022452"/>
    </source>
</evidence>
<evidence type="ECO:0000313" key="13">
    <source>
        <dbReference type="EMBL" id="AAF61470.1"/>
    </source>
</evidence>
<dbReference type="PANTHER" id="PTHR12815:SF18">
    <property type="entry name" value="SORTING AND ASSEMBLY MACHINERY COMPONENT 50 HOMOLOG"/>
    <property type="match status" value="1"/>
</dbReference>
<feature type="compositionally biased region" description="Low complexity" evidence="8">
    <location>
        <begin position="765"/>
        <end position="784"/>
    </location>
</feature>
<dbReference type="GO" id="GO:0009279">
    <property type="term" value="C:cell outer membrane"/>
    <property type="evidence" value="ECO:0007669"/>
    <property type="project" value="UniProtKB-UniRule"/>
</dbReference>
<keyword evidence="5" id="KW-0472">Membrane</keyword>
<feature type="domain" description="POTRA" evidence="10">
    <location>
        <begin position="357"/>
        <end position="430"/>
    </location>
</feature>
<dbReference type="InterPro" id="IPR023707">
    <property type="entry name" value="OM_assembly_BamA"/>
</dbReference>
<dbReference type="NCBIfam" id="TIGR03303">
    <property type="entry name" value="OM_YaeT"/>
    <property type="match status" value="1"/>
</dbReference>
<comment type="subcellular location">
    <subcellularLocation>
        <location evidence="1">Membrane</location>
    </subcellularLocation>
</comment>
<evidence type="ECO:0000256" key="3">
    <source>
        <dbReference type="ARBA" id="ARBA00022692"/>
    </source>
</evidence>
<feature type="domain" description="POTRA" evidence="10">
    <location>
        <begin position="185"/>
        <end position="273"/>
    </location>
</feature>
<feature type="region of interest" description="Disordered" evidence="8">
    <location>
        <begin position="761"/>
        <end position="785"/>
    </location>
</feature>
<evidence type="ECO:0000313" key="12">
    <source>
        <dbReference type="EMBL" id="AAF61467.1"/>
    </source>
</evidence>
<keyword evidence="6" id="KW-0998">Cell outer membrane</keyword>
<evidence type="ECO:0000256" key="7">
    <source>
        <dbReference type="NCBIfam" id="TIGR03303"/>
    </source>
</evidence>
<dbReference type="GO" id="GO:0071709">
    <property type="term" value="P:membrane assembly"/>
    <property type="evidence" value="ECO:0007669"/>
    <property type="project" value="InterPro"/>
</dbReference>
<dbReference type="Pfam" id="PF01103">
    <property type="entry name" value="Omp85"/>
    <property type="match status" value="1"/>
</dbReference>